<feature type="transmembrane region" description="Helical" evidence="2">
    <location>
        <begin position="42"/>
        <end position="67"/>
    </location>
</feature>
<feature type="transmembrane region" description="Helical" evidence="2">
    <location>
        <begin position="119"/>
        <end position="135"/>
    </location>
</feature>
<proteinExistence type="predicted"/>
<comment type="caution">
    <text evidence="4">The sequence shown here is derived from an EMBL/GenBank/DDBJ whole genome shotgun (WGS) entry which is preliminary data.</text>
</comment>
<dbReference type="OrthoDB" id="5193009at2"/>
<accession>A0A323V4Z6</accession>
<evidence type="ECO:0000256" key="1">
    <source>
        <dbReference type="SAM" id="MobiDB-lite"/>
    </source>
</evidence>
<keyword evidence="2" id="KW-0472">Membrane</keyword>
<sequence>MSQPRLTTNDWGKALQAARPPEGTGPSTAEVLRGLREHRPPVPVLAAWVLGLLFPLALVAIAVLVVVREATADGNLANRVVIGALLVGVLLGVAGLSLRGLNRAVHVGDHDAARFPARLMTVVCVPVALFLVFWVEGRGHDWESSMVWPFALLALAWAPRPFSAQPAARRWTADALLRRGPEVRSGLEADLFMDARVCARCGNALPGQARRLEPVSGPVGEGWVVQTPCPTCAAPLLYAFRRRDDGVPAPDDPLAIGAPGSTGRGMGGGDWSHLATVHAVPADLDVATADTATLRSWLARGAVSVQATGELLALVRPGGRAVPLSRRAGRPAPFSSDVAEFSRAGLKSRLTERRARLVAVRDELARRGESVPAVLPG</sequence>
<dbReference type="Proteomes" id="UP000247602">
    <property type="component" value="Unassembled WGS sequence"/>
</dbReference>
<evidence type="ECO:0000313" key="6">
    <source>
        <dbReference type="Proteomes" id="UP000580718"/>
    </source>
</evidence>
<feature type="compositionally biased region" description="Polar residues" evidence="1">
    <location>
        <begin position="1"/>
        <end position="10"/>
    </location>
</feature>
<reference evidence="3 6" key="2">
    <citation type="submission" date="2020-08" db="EMBL/GenBank/DDBJ databases">
        <title>Sequencing the genomes of 1000 actinobacteria strains.</title>
        <authorList>
            <person name="Klenk H.-P."/>
        </authorList>
    </citation>
    <scope>NUCLEOTIDE SEQUENCE [LARGE SCALE GENOMIC DNA]</scope>
    <source>
        <strain evidence="3 6">DSM 16678</strain>
    </source>
</reference>
<reference evidence="4 5" key="1">
    <citation type="submission" date="2018-06" db="EMBL/GenBank/DDBJ databases">
        <title>Draft genome sequence of Modestobacter versicolor CP153-2.</title>
        <authorList>
            <person name="Gundlapally S.R."/>
        </authorList>
    </citation>
    <scope>NUCLEOTIDE SEQUENCE [LARGE SCALE GENOMIC DNA]</scope>
    <source>
        <strain evidence="4 5">CP153-2</strain>
    </source>
</reference>
<dbReference type="EMBL" id="QKNV01000251">
    <property type="protein sequence ID" value="PZA19905.1"/>
    <property type="molecule type" value="Genomic_DNA"/>
</dbReference>
<evidence type="ECO:0000313" key="4">
    <source>
        <dbReference type="EMBL" id="PZA19905.1"/>
    </source>
</evidence>
<dbReference type="RefSeq" id="WP_110553638.1">
    <property type="nucleotide sequence ID" value="NZ_JACIBU010000001.1"/>
</dbReference>
<dbReference type="EMBL" id="JACIBU010000001">
    <property type="protein sequence ID" value="MBB3677848.1"/>
    <property type="molecule type" value="Genomic_DNA"/>
</dbReference>
<evidence type="ECO:0000313" key="3">
    <source>
        <dbReference type="EMBL" id="MBB3677848.1"/>
    </source>
</evidence>
<dbReference type="Proteomes" id="UP000580718">
    <property type="component" value="Unassembled WGS sequence"/>
</dbReference>
<keyword evidence="2" id="KW-1133">Transmembrane helix</keyword>
<dbReference type="AlphaFoldDB" id="A0A323V4Z6"/>
<evidence type="ECO:0000256" key="2">
    <source>
        <dbReference type="SAM" id="Phobius"/>
    </source>
</evidence>
<organism evidence="4 5">
    <name type="scientific">Modestobacter versicolor</name>
    <dbReference type="NCBI Taxonomy" id="429133"/>
    <lineage>
        <taxon>Bacteria</taxon>
        <taxon>Bacillati</taxon>
        <taxon>Actinomycetota</taxon>
        <taxon>Actinomycetes</taxon>
        <taxon>Geodermatophilales</taxon>
        <taxon>Geodermatophilaceae</taxon>
        <taxon>Modestobacter</taxon>
    </lineage>
</organism>
<gene>
    <name evidence="4" type="ORF">DMO24_18215</name>
    <name evidence="3" type="ORF">FHX36_003583</name>
</gene>
<evidence type="ECO:0000313" key="5">
    <source>
        <dbReference type="Proteomes" id="UP000247602"/>
    </source>
</evidence>
<keyword evidence="5" id="KW-1185">Reference proteome</keyword>
<name>A0A323V4Z6_9ACTN</name>
<feature type="region of interest" description="Disordered" evidence="1">
    <location>
        <begin position="1"/>
        <end position="28"/>
    </location>
</feature>
<feature type="transmembrane region" description="Helical" evidence="2">
    <location>
        <begin position="79"/>
        <end position="98"/>
    </location>
</feature>
<keyword evidence="2" id="KW-0812">Transmembrane</keyword>
<protein>
    <submittedName>
        <fullName evidence="4">Uncharacterized protein</fullName>
    </submittedName>
</protein>